<dbReference type="PANTHER" id="PTHR30603:SF47">
    <property type="entry name" value="RNA POLYMERASE SIGMA FACTOR SIGD, CHLOROPLASTIC"/>
    <property type="match status" value="1"/>
</dbReference>
<dbReference type="InterPro" id="IPR007627">
    <property type="entry name" value="RNA_pol_sigma70_r2"/>
</dbReference>
<feature type="region of interest" description="Disordered" evidence="6">
    <location>
        <begin position="200"/>
        <end position="264"/>
    </location>
</feature>
<gene>
    <name evidence="9" type="ORF">ASEP1449_LOCUS17524</name>
</gene>
<dbReference type="GO" id="GO:0003677">
    <property type="term" value="F:DNA binding"/>
    <property type="evidence" value="ECO:0007669"/>
    <property type="project" value="UniProtKB-KW"/>
</dbReference>
<accession>A0A7S2UP05</accession>
<dbReference type="InterPro" id="IPR007624">
    <property type="entry name" value="RNA_pol_sigma70_r3"/>
</dbReference>
<feature type="region of interest" description="Disordered" evidence="6">
    <location>
        <begin position="1"/>
        <end position="37"/>
    </location>
</feature>
<keyword evidence="4" id="KW-0238">DNA-binding</keyword>
<dbReference type="Pfam" id="PF04539">
    <property type="entry name" value="Sigma70_r3"/>
    <property type="match status" value="1"/>
</dbReference>
<dbReference type="Gene3D" id="1.20.120.1810">
    <property type="match status" value="1"/>
</dbReference>
<feature type="domain" description="RNA polymerase sigma-70 region 3" evidence="7">
    <location>
        <begin position="475"/>
        <end position="530"/>
    </location>
</feature>
<evidence type="ECO:0000259" key="7">
    <source>
        <dbReference type="Pfam" id="PF04539"/>
    </source>
</evidence>
<keyword evidence="3" id="KW-0731">Sigma factor</keyword>
<evidence type="ECO:0000259" key="8">
    <source>
        <dbReference type="Pfam" id="PF04542"/>
    </source>
</evidence>
<dbReference type="InterPro" id="IPR000943">
    <property type="entry name" value="RNA_pol_sigma70"/>
</dbReference>
<protein>
    <recommendedName>
        <fullName evidence="10">RNA polymerase sigma-70 domain-containing protein</fullName>
    </recommendedName>
</protein>
<dbReference type="NCBIfam" id="TIGR02937">
    <property type="entry name" value="sigma70-ECF"/>
    <property type="match status" value="1"/>
</dbReference>
<feature type="compositionally biased region" description="Polar residues" evidence="6">
    <location>
        <begin position="249"/>
        <end position="261"/>
    </location>
</feature>
<dbReference type="PANTHER" id="PTHR30603">
    <property type="entry name" value="RNA POLYMERASE SIGMA FACTOR RPO"/>
    <property type="match status" value="1"/>
</dbReference>
<evidence type="ECO:0000256" key="3">
    <source>
        <dbReference type="ARBA" id="ARBA00023082"/>
    </source>
</evidence>
<dbReference type="InterPro" id="IPR013325">
    <property type="entry name" value="RNA_pol_sigma_r2"/>
</dbReference>
<dbReference type="InterPro" id="IPR050239">
    <property type="entry name" value="Sigma-70_RNA_pol_init_factors"/>
</dbReference>
<dbReference type="InterPro" id="IPR014284">
    <property type="entry name" value="RNA_pol_sigma-70_dom"/>
</dbReference>
<proteinExistence type="inferred from homology"/>
<feature type="domain" description="RNA polymerase sigma-70 region 2" evidence="8">
    <location>
        <begin position="392"/>
        <end position="459"/>
    </location>
</feature>
<evidence type="ECO:0000313" key="9">
    <source>
        <dbReference type="EMBL" id="CAD9825690.1"/>
    </source>
</evidence>
<evidence type="ECO:0000256" key="6">
    <source>
        <dbReference type="SAM" id="MobiDB-lite"/>
    </source>
</evidence>
<evidence type="ECO:0000256" key="5">
    <source>
        <dbReference type="ARBA" id="ARBA00023163"/>
    </source>
</evidence>
<dbReference type="InterPro" id="IPR013324">
    <property type="entry name" value="RNA_pol_sigma_r3/r4-like"/>
</dbReference>
<evidence type="ECO:0000256" key="2">
    <source>
        <dbReference type="ARBA" id="ARBA00023015"/>
    </source>
</evidence>
<dbReference type="GO" id="GO:0006352">
    <property type="term" value="P:DNA-templated transcription initiation"/>
    <property type="evidence" value="ECO:0007669"/>
    <property type="project" value="InterPro"/>
</dbReference>
<keyword evidence="2" id="KW-0805">Transcription regulation</keyword>
<dbReference type="Pfam" id="PF04542">
    <property type="entry name" value="Sigma70_r2"/>
    <property type="match status" value="1"/>
</dbReference>
<dbReference type="SUPFAM" id="SSF88659">
    <property type="entry name" value="Sigma3 and sigma4 domains of RNA polymerase sigma factors"/>
    <property type="match status" value="2"/>
</dbReference>
<evidence type="ECO:0000256" key="4">
    <source>
        <dbReference type="ARBA" id="ARBA00023125"/>
    </source>
</evidence>
<dbReference type="PRINTS" id="PR00046">
    <property type="entry name" value="SIGMA70FCT"/>
</dbReference>
<dbReference type="Gene3D" id="1.20.140.160">
    <property type="match status" value="1"/>
</dbReference>
<keyword evidence="5" id="KW-0804">Transcription</keyword>
<evidence type="ECO:0008006" key="10">
    <source>
        <dbReference type="Google" id="ProtNLM"/>
    </source>
</evidence>
<dbReference type="AlphaFoldDB" id="A0A7S2UP05"/>
<dbReference type="SUPFAM" id="SSF88946">
    <property type="entry name" value="Sigma2 domain of RNA polymerase sigma factors"/>
    <property type="match status" value="1"/>
</dbReference>
<reference evidence="9" key="1">
    <citation type="submission" date="2021-01" db="EMBL/GenBank/DDBJ databases">
        <authorList>
            <person name="Corre E."/>
            <person name="Pelletier E."/>
            <person name="Niang G."/>
            <person name="Scheremetjew M."/>
            <person name="Finn R."/>
            <person name="Kale V."/>
            <person name="Holt S."/>
            <person name="Cochrane G."/>
            <person name="Meng A."/>
            <person name="Brown T."/>
            <person name="Cohen L."/>
        </authorList>
    </citation>
    <scope>NUCLEOTIDE SEQUENCE</scope>
    <source>
        <strain evidence="9">CCMP2084</strain>
    </source>
</reference>
<evidence type="ECO:0000256" key="1">
    <source>
        <dbReference type="ARBA" id="ARBA00007788"/>
    </source>
</evidence>
<comment type="similarity">
    <text evidence="1">Belongs to the sigma-70 factor family.</text>
</comment>
<organism evidence="9">
    <name type="scientific">Attheya septentrionalis</name>
    <dbReference type="NCBI Taxonomy" id="420275"/>
    <lineage>
        <taxon>Eukaryota</taxon>
        <taxon>Sar</taxon>
        <taxon>Stramenopiles</taxon>
        <taxon>Ochrophyta</taxon>
        <taxon>Bacillariophyta</taxon>
        <taxon>Coscinodiscophyceae</taxon>
        <taxon>Chaetocerotophycidae</taxon>
        <taxon>Chaetocerotales</taxon>
        <taxon>Attheyaceae</taxon>
        <taxon>Attheya</taxon>
    </lineage>
</organism>
<feature type="compositionally biased region" description="Low complexity" evidence="6">
    <location>
        <begin position="8"/>
        <end position="17"/>
    </location>
</feature>
<sequence length="649" mass="73086">MRQEFSQNNPSSLSPPLASRVSADISDDMESAHQCRRGRRRWTSIATTLALSLPTGSSFVSPSGVSRGAIIASPWSASTSDQTVPSSPYRSFASHPLMTLTDPETLLSSDLWIGDDKEKMFIMSSSKYRDRRNRVKPTITKSKMNTPAEKSKTTAKKKKVSKKIASLTNERLVDTELMTSFAGPIVENENTIIAVPPRRDQDYIPTRSSPKRTLPTKQQRVRIKTKLASTSAPSISEGDFNDSRKHGSKSSTMPGFRTRSQTGRRKAFNDGIRIVEQTSGRNLQHLLKSKENSLKQKEKNSISMYKRSATVPDSLIQFSNEIHSKSRITPKEEKELGAKTQEALKLQQMYETLKVNLNREPTDDEWCAAAGKINTEAIRQAIEDGLAAKNELVTANLRMVQGVVNLYIRNGLGSQYNAGDLMQEGTIALIRAAEKFEPQRGFRFSTYAMYWIRAAVKKSQTVQSRAVSVPQRLHENYKRVLKTENELTKELGRKPTPDELAVASEMSVAQLERCVRALSQRYYSLDAEIDNGFKPNNSGTRKDTMHDIVQAKTDSSENQKVQRMFIKDDLIETMRRYLTPDEVDLLLLRYGLMDERTAPHGFSGPLTIAEVSRLVGYKPDKVRRMLISALDQLKHLIADEWADFENELP</sequence>
<dbReference type="EMBL" id="HBHQ01025935">
    <property type="protein sequence ID" value="CAD9825690.1"/>
    <property type="molecule type" value="Transcribed_RNA"/>
</dbReference>
<name>A0A7S2UP05_9STRA</name>
<dbReference type="GO" id="GO:0016987">
    <property type="term" value="F:sigma factor activity"/>
    <property type="evidence" value="ECO:0007669"/>
    <property type="project" value="UniProtKB-KW"/>
</dbReference>